<evidence type="ECO:0000256" key="3">
    <source>
        <dbReference type="ARBA" id="ARBA00022777"/>
    </source>
</evidence>
<evidence type="ECO:0000256" key="2">
    <source>
        <dbReference type="ARBA" id="ARBA00022741"/>
    </source>
</evidence>
<dbReference type="InterPro" id="IPR011009">
    <property type="entry name" value="Kinase-like_dom_sf"/>
</dbReference>
<evidence type="ECO:0000313" key="7">
    <source>
        <dbReference type="EMBL" id="CAD7643712.1"/>
    </source>
</evidence>
<dbReference type="GO" id="GO:0005737">
    <property type="term" value="C:cytoplasm"/>
    <property type="evidence" value="ECO:0007669"/>
    <property type="project" value="TreeGrafter"/>
</dbReference>
<comment type="similarity">
    <text evidence="5">Belongs to the protein kinase superfamily. Ser/Thr protein kinase family. GCN2 subfamily.</text>
</comment>
<evidence type="ECO:0000256" key="5">
    <source>
        <dbReference type="ARBA" id="ARBA00037982"/>
    </source>
</evidence>
<sequence length="132" mass="15125">MNCVEYCIGCEIFCQILESVQYLHELNLQIIHRDIKPDNILIAHNVRNGRFIKLCDFGLAIFHGEYNETDGTDEFSDRLSSQHTTDVGTRGYMAPEIHMSTYNSKVDIYSLARTGGELFDVDIIMFNSILIK</sequence>
<dbReference type="Proteomes" id="UP000728032">
    <property type="component" value="Unassembled WGS sequence"/>
</dbReference>
<dbReference type="GO" id="GO:0005634">
    <property type="term" value="C:nucleus"/>
    <property type="evidence" value="ECO:0007669"/>
    <property type="project" value="TreeGrafter"/>
</dbReference>
<dbReference type="PROSITE" id="PS00108">
    <property type="entry name" value="PROTEIN_KINASE_ST"/>
    <property type="match status" value="1"/>
</dbReference>
<reference evidence="7" key="1">
    <citation type="submission" date="2020-11" db="EMBL/GenBank/DDBJ databases">
        <authorList>
            <person name="Tran Van P."/>
        </authorList>
    </citation>
    <scope>NUCLEOTIDE SEQUENCE</scope>
</reference>
<dbReference type="OrthoDB" id="7412269at2759"/>
<dbReference type="GO" id="GO:0004672">
    <property type="term" value="F:protein kinase activity"/>
    <property type="evidence" value="ECO:0007669"/>
    <property type="project" value="InterPro"/>
</dbReference>
<dbReference type="InterPro" id="IPR000719">
    <property type="entry name" value="Prot_kinase_dom"/>
</dbReference>
<dbReference type="AlphaFoldDB" id="A0A7R9LMI5"/>
<dbReference type="SMART" id="SM00220">
    <property type="entry name" value="S_TKc"/>
    <property type="match status" value="1"/>
</dbReference>
<dbReference type="Gene3D" id="1.10.510.10">
    <property type="entry name" value="Transferase(Phosphotransferase) domain 1"/>
    <property type="match status" value="1"/>
</dbReference>
<evidence type="ECO:0000313" key="8">
    <source>
        <dbReference type="Proteomes" id="UP000728032"/>
    </source>
</evidence>
<evidence type="ECO:0000259" key="6">
    <source>
        <dbReference type="PROSITE" id="PS50011"/>
    </source>
</evidence>
<dbReference type="InterPro" id="IPR008271">
    <property type="entry name" value="Ser/Thr_kinase_AS"/>
</dbReference>
<evidence type="ECO:0000256" key="4">
    <source>
        <dbReference type="ARBA" id="ARBA00022840"/>
    </source>
</evidence>
<evidence type="ECO:0000256" key="1">
    <source>
        <dbReference type="ARBA" id="ARBA00022679"/>
    </source>
</evidence>
<keyword evidence="3" id="KW-0418">Kinase</keyword>
<keyword evidence="4" id="KW-0067">ATP-binding</keyword>
<dbReference type="PROSITE" id="PS50011">
    <property type="entry name" value="PROTEIN_KINASE_DOM"/>
    <property type="match status" value="1"/>
</dbReference>
<dbReference type="PANTHER" id="PTHR11042">
    <property type="entry name" value="EUKARYOTIC TRANSLATION INITIATION FACTOR 2-ALPHA KINASE EIF2-ALPHA KINASE -RELATED"/>
    <property type="match status" value="1"/>
</dbReference>
<proteinExistence type="inferred from homology"/>
<dbReference type="EMBL" id="CAJPVJ010001444">
    <property type="protein sequence ID" value="CAG2164731.1"/>
    <property type="molecule type" value="Genomic_DNA"/>
</dbReference>
<dbReference type="GO" id="GO:0005524">
    <property type="term" value="F:ATP binding"/>
    <property type="evidence" value="ECO:0007669"/>
    <property type="project" value="UniProtKB-KW"/>
</dbReference>
<dbReference type="EMBL" id="OC916269">
    <property type="protein sequence ID" value="CAD7643712.1"/>
    <property type="molecule type" value="Genomic_DNA"/>
</dbReference>
<feature type="domain" description="Protein kinase" evidence="6">
    <location>
        <begin position="1"/>
        <end position="132"/>
    </location>
</feature>
<keyword evidence="2" id="KW-0547">Nucleotide-binding</keyword>
<organism evidence="7">
    <name type="scientific">Oppiella nova</name>
    <dbReference type="NCBI Taxonomy" id="334625"/>
    <lineage>
        <taxon>Eukaryota</taxon>
        <taxon>Metazoa</taxon>
        <taxon>Ecdysozoa</taxon>
        <taxon>Arthropoda</taxon>
        <taxon>Chelicerata</taxon>
        <taxon>Arachnida</taxon>
        <taxon>Acari</taxon>
        <taxon>Acariformes</taxon>
        <taxon>Sarcoptiformes</taxon>
        <taxon>Oribatida</taxon>
        <taxon>Brachypylina</taxon>
        <taxon>Oppioidea</taxon>
        <taxon>Oppiidae</taxon>
        <taxon>Oppiella</taxon>
    </lineage>
</organism>
<keyword evidence="1" id="KW-0808">Transferase</keyword>
<dbReference type="InterPro" id="IPR050339">
    <property type="entry name" value="CC_SR_Kinase"/>
</dbReference>
<protein>
    <recommendedName>
        <fullName evidence="6">Protein kinase domain-containing protein</fullName>
    </recommendedName>
</protein>
<accession>A0A7R9LMI5</accession>
<dbReference type="Pfam" id="PF00069">
    <property type="entry name" value="Pkinase"/>
    <property type="match status" value="1"/>
</dbReference>
<gene>
    <name evidence="7" type="ORF">ONB1V03_LOCUS4280</name>
</gene>
<name>A0A7R9LMI5_9ACAR</name>
<keyword evidence="8" id="KW-1185">Reference proteome</keyword>
<dbReference type="SUPFAM" id="SSF56112">
    <property type="entry name" value="Protein kinase-like (PK-like)"/>
    <property type="match status" value="1"/>
</dbReference>